<keyword evidence="3" id="KW-1185">Reference proteome</keyword>
<organism evidence="2 3">
    <name type="scientific">Nepenthes gracilis</name>
    <name type="common">Slender pitcher plant</name>
    <dbReference type="NCBI Taxonomy" id="150966"/>
    <lineage>
        <taxon>Eukaryota</taxon>
        <taxon>Viridiplantae</taxon>
        <taxon>Streptophyta</taxon>
        <taxon>Embryophyta</taxon>
        <taxon>Tracheophyta</taxon>
        <taxon>Spermatophyta</taxon>
        <taxon>Magnoliopsida</taxon>
        <taxon>eudicotyledons</taxon>
        <taxon>Gunneridae</taxon>
        <taxon>Pentapetalae</taxon>
        <taxon>Caryophyllales</taxon>
        <taxon>Nepenthaceae</taxon>
        <taxon>Nepenthes</taxon>
    </lineage>
</organism>
<evidence type="ECO:0008006" key="4">
    <source>
        <dbReference type="Google" id="ProtNLM"/>
    </source>
</evidence>
<comment type="caution">
    <text evidence="2">The sequence shown here is derived from an EMBL/GenBank/DDBJ whole genome shotgun (WGS) entry which is preliminary data.</text>
</comment>
<name>A0AAD3SMN1_NEPGR</name>
<dbReference type="Proteomes" id="UP001279734">
    <property type="component" value="Unassembled WGS sequence"/>
</dbReference>
<keyword evidence="1" id="KW-0812">Transmembrane</keyword>
<feature type="transmembrane region" description="Helical" evidence="1">
    <location>
        <begin position="79"/>
        <end position="105"/>
    </location>
</feature>
<gene>
    <name evidence="2" type="ORF">Nepgr_015291</name>
</gene>
<evidence type="ECO:0000256" key="1">
    <source>
        <dbReference type="SAM" id="Phobius"/>
    </source>
</evidence>
<evidence type="ECO:0000313" key="2">
    <source>
        <dbReference type="EMBL" id="GMH13450.1"/>
    </source>
</evidence>
<protein>
    <recommendedName>
        <fullName evidence="4">DUF4408 domain-containing protein</fullName>
    </recommendedName>
</protein>
<feature type="transmembrane region" description="Helical" evidence="1">
    <location>
        <begin position="49"/>
        <end position="67"/>
    </location>
</feature>
<dbReference type="AlphaFoldDB" id="A0AAD3SMN1"/>
<reference evidence="2" key="1">
    <citation type="submission" date="2023-05" db="EMBL/GenBank/DDBJ databases">
        <title>Nepenthes gracilis genome sequencing.</title>
        <authorList>
            <person name="Fukushima K."/>
        </authorList>
    </citation>
    <scope>NUCLEOTIDE SEQUENCE</scope>
    <source>
        <strain evidence="2">SING2019-196</strain>
    </source>
</reference>
<dbReference type="EMBL" id="BSYO01000013">
    <property type="protein sequence ID" value="GMH13450.1"/>
    <property type="molecule type" value="Genomic_DNA"/>
</dbReference>
<dbReference type="PANTHER" id="PTHR33640">
    <property type="entry name" value="TRANSMEMBRANE PROTEIN"/>
    <property type="match status" value="1"/>
</dbReference>
<evidence type="ECO:0000313" key="3">
    <source>
        <dbReference type="Proteomes" id="UP001279734"/>
    </source>
</evidence>
<accession>A0AAD3SMN1</accession>
<dbReference type="PANTHER" id="PTHR33640:SF8">
    <property type="entry name" value="TRANSMEMBRANE PROTEIN"/>
    <property type="match status" value="1"/>
</dbReference>
<sequence length="233" mass="27523">MLCDHSIRGKLQAISYFVLQMRSQRGNHVRSEKVNAFLRYNQLRKITNFFRVIEIFLFLTMISRFSFQLSVALKHFGKYFHGLWVMLVGPHFVFIVGNAIVIVLFTKSGHFSLRSPPNQAETEISEQEYKQQHGKQRTAEESTVIANIFPTSEGKIYSRSQPGKIRCALCKKNCCEIGRWEQMRQHFDYCQKTGEAHYPEDHMTSEEFRQKIEAFIARQQRFLREEEFQLKQL</sequence>
<keyword evidence="1" id="KW-0472">Membrane</keyword>
<keyword evidence="1" id="KW-1133">Transmembrane helix</keyword>
<proteinExistence type="predicted"/>